<dbReference type="EMBL" id="LWDF02001747">
    <property type="protein sequence ID" value="KAE8237546.1"/>
    <property type="molecule type" value="Genomic_DNA"/>
</dbReference>
<feature type="region of interest" description="Disordered" evidence="2">
    <location>
        <begin position="484"/>
        <end position="511"/>
    </location>
</feature>
<comment type="caution">
    <text evidence="3">The sequence shown here is derived from an EMBL/GenBank/DDBJ whole genome shotgun (WGS) entry which is preliminary data.</text>
</comment>
<feature type="compositionally biased region" description="Polar residues" evidence="2">
    <location>
        <begin position="361"/>
        <end position="373"/>
    </location>
</feature>
<feature type="compositionally biased region" description="Low complexity" evidence="2">
    <location>
        <begin position="382"/>
        <end position="397"/>
    </location>
</feature>
<dbReference type="AlphaFoldDB" id="A0A8T8SD89"/>
<feature type="non-terminal residue" evidence="3">
    <location>
        <position position="1"/>
    </location>
</feature>
<protein>
    <recommendedName>
        <fullName evidence="5">FHA domain-containing protein</fullName>
    </recommendedName>
</protein>
<dbReference type="Proteomes" id="UP000077521">
    <property type="component" value="Unassembled WGS sequence"/>
</dbReference>
<feature type="coiled-coil region" evidence="1">
    <location>
        <begin position="141"/>
        <end position="168"/>
    </location>
</feature>
<feature type="compositionally biased region" description="Low complexity" evidence="2">
    <location>
        <begin position="213"/>
        <end position="229"/>
    </location>
</feature>
<name>A0A8T8SD89_9BASI</name>
<evidence type="ECO:0000313" key="4">
    <source>
        <dbReference type="Proteomes" id="UP000077521"/>
    </source>
</evidence>
<evidence type="ECO:0000256" key="1">
    <source>
        <dbReference type="SAM" id="Coils"/>
    </source>
</evidence>
<proteinExistence type="predicted"/>
<feature type="region of interest" description="Disordered" evidence="2">
    <location>
        <begin position="429"/>
        <end position="451"/>
    </location>
</feature>
<reference evidence="3" key="1">
    <citation type="submission" date="2016-04" db="EMBL/GenBank/DDBJ databases">
        <authorList>
            <person name="Nguyen H.D."/>
            <person name="Samba Siva P."/>
            <person name="Cullis J."/>
            <person name="Levesque C.A."/>
            <person name="Hambleton S."/>
        </authorList>
    </citation>
    <scope>NUCLEOTIDE SEQUENCE</scope>
    <source>
        <strain evidence="3">DAOMC 236416</strain>
    </source>
</reference>
<evidence type="ECO:0000256" key="2">
    <source>
        <dbReference type="SAM" id="MobiDB-lite"/>
    </source>
</evidence>
<keyword evidence="1" id="KW-0175">Coiled coil</keyword>
<reference evidence="3" key="2">
    <citation type="journal article" date="2019" name="IMA Fungus">
        <title>Genome sequencing and comparison of five Tilletia species to identify candidate genes for the detection of regulated species infecting wheat.</title>
        <authorList>
            <person name="Nguyen H.D.T."/>
            <person name="Sultana T."/>
            <person name="Kesanakurti P."/>
            <person name="Hambleton S."/>
        </authorList>
    </citation>
    <scope>NUCLEOTIDE SEQUENCE</scope>
    <source>
        <strain evidence="3">DAOMC 236416</strain>
    </source>
</reference>
<accession>A0A8T8SD89</accession>
<feature type="region of interest" description="Disordered" evidence="2">
    <location>
        <begin position="207"/>
        <end position="229"/>
    </location>
</feature>
<evidence type="ECO:0000313" key="3">
    <source>
        <dbReference type="EMBL" id="KAE8237546.1"/>
    </source>
</evidence>
<feature type="region of interest" description="Disordered" evidence="2">
    <location>
        <begin position="359"/>
        <end position="397"/>
    </location>
</feature>
<feature type="region of interest" description="Disordered" evidence="2">
    <location>
        <begin position="254"/>
        <end position="336"/>
    </location>
</feature>
<evidence type="ECO:0008006" key="5">
    <source>
        <dbReference type="Google" id="ProtNLM"/>
    </source>
</evidence>
<gene>
    <name evidence="3" type="ORF">A4X13_0g8744</name>
</gene>
<sequence>QSVAFSPSDAFTLLLGGTRHSNRYGAAARPVRTADFHFDDQYLDPGHSTINVSSGHALIHQHRREDSIRINQRILADDEQVRLHDRDLVELGHPDEYDGDFRLKSAFHVFLTDPSAMVWHNRQTLPAAALIPVAPNLFAEISSQASVAQRLQEELAKTRKQLQEALDATAAHTCVFPPPPRTYGQLIADMRSSFCYACGSPVRTPSAGLSLETSTTSSTPSPGTITSSSTFKHGLAAAVTTSVLSSALRLAPSPSAVSLTSSPPSPSSVPSSAADGRYSTSDSLSAAALHSSANESASPSSSISSSTPTTAATASGSLNSAPSVSKASSPLSSPTSVLTSVLGSKTSFTSRSLLQHASLPSPDTSTTLNSPFTSPFVGHTKPSSPVSPSCPSTFSSLASADASPTQISFHATLSRVRDAWLTARRQLGVAPTHDRSTHDRRTRLPSSAVGTQDISSMETALDCVRIQWMRARWALLHDLSAAPATPSSISAGRTQPSQLEGGLGDSIPHDSSSTAFNPIPLAIKAEHAAAQYRSSGCNDALDGKCPPLIGARRFSPVPSRVTATLTRSQSLHSSAPLDHTKSLVAQLGMLIQGLRGVLQQPLHYPLRTVDSTYPSRFRLPPRFRA</sequence>
<organism evidence="3 4">
    <name type="scientific">Tilletia indica</name>
    <dbReference type="NCBI Taxonomy" id="43049"/>
    <lineage>
        <taxon>Eukaryota</taxon>
        <taxon>Fungi</taxon>
        <taxon>Dikarya</taxon>
        <taxon>Basidiomycota</taxon>
        <taxon>Ustilaginomycotina</taxon>
        <taxon>Exobasidiomycetes</taxon>
        <taxon>Tilletiales</taxon>
        <taxon>Tilletiaceae</taxon>
        <taxon>Tilletia</taxon>
    </lineage>
</organism>
<keyword evidence="4" id="KW-1185">Reference proteome</keyword>